<comment type="similarity">
    <text evidence="1">Belongs to the protein kinase superfamily. STE Ser/Thr protein kinase family. STE20 subfamily.</text>
</comment>
<dbReference type="PROSITE" id="PS50011">
    <property type="entry name" value="PROTEIN_KINASE_DOM"/>
    <property type="match status" value="2"/>
</dbReference>
<organism evidence="5 6">
    <name type="scientific">Moniliophthora roreri</name>
    <name type="common">Frosty pod rot fungus</name>
    <name type="synonym">Monilia roreri</name>
    <dbReference type="NCBI Taxonomy" id="221103"/>
    <lineage>
        <taxon>Eukaryota</taxon>
        <taxon>Fungi</taxon>
        <taxon>Dikarya</taxon>
        <taxon>Basidiomycota</taxon>
        <taxon>Agaricomycotina</taxon>
        <taxon>Agaricomycetes</taxon>
        <taxon>Agaricomycetidae</taxon>
        <taxon>Agaricales</taxon>
        <taxon>Marasmiineae</taxon>
        <taxon>Marasmiaceae</taxon>
        <taxon>Moniliophthora</taxon>
    </lineage>
</organism>
<dbReference type="Gene3D" id="1.10.510.10">
    <property type="entry name" value="Transferase(Phosphotransferase) domain 1"/>
    <property type="match status" value="2"/>
</dbReference>
<comment type="caution">
    <text evidence="5">The sequence shown here is derived from an EMBL/GenBank/DDBJ whole genome shotgun (WGS) entry which is preliminary data.</text>
</comment>
<keyword evidence="2" id="KW-0547">Nucleotide-binding</keyword>
<sequence>MVNGTIIQFLKKNPRANINGLLFGIVQGIDYLHSKKVVHGDIKGCNILIDENCQPRLADFGLTVFADATRHNTTDHGGTIQWMAPELLFSPGESQRRTFASDIYAYGCVCVEVYTGKPPFPDTGEARVILEVSAGKRPKRPNMMSDALWSLVETCWHENRNVRPRSQQAVAELDRMIKSTNAPTASTVLLSNHSPAIIFDVDASMTLARPENSDKVEVHGRPATPKTFTPYRRLTSSEHASFLMDLQRVRKHADPQRMYQNLQPMQQSPYLEVFSARIKGTNSSVAIKKALIGQHRSVLRRLVDEFNEMRFLHHPHILNYIDLFQHDGHVWVILETVADPRTLKDEIHDVCRRTQQSGLQEPHIANIMRHVVQAVHYLHRHGITHGSIDSEQIVFARGSRTARLKLCAMLKEANTTSKERPEAPEIKGDKVIGPAVDVWSLGVLAIEMFDGLINLNQERSRLIMDALNHTQPPSAPLRDFLNKTLYETPDLRPSASELLQASPQIDAKDSNTHHFANRMYSLLPPEALVRTGKAAPTCGAQRQPLIRRQAI</sequence>
<feature type="domain" description="Protein kinase" evidence="4">
    <location>
        <begin position="1"/>
        <end position="177"/>
    </location>
</feature>
<name>A0A0W0GA67_MONRR</name>
<evidence type="ECO:0000313" key="6">
    <source>
        <dbReference type="Proteomes" id="UP000054988"/>
    </source>
</evidence>
<protein>
    <recommendedName>
        <fullName evidence="4">Protein kinase domain-containing protein</fullName>
    </recommendedName>
</protein>
<dbReference type="SUPFAM" id="SSF56112">
    <property type="entry name" value="Protein kinase-like (PK-like)"/>
    <property type="match status" value="2"/>
</dbReference>
<dbReference type="InterPro" id="IPR008271">
    <property type="entry name" value="Ser/Thr_kinase_AS"/>
</dbReference>
<dbReference type="PANTHER" id="PTHR45832:SF22">
    <property type="entry name" value="SERINE_THREONINE-PROTEIN KINASE SAMKA-RELATED"/>
    <property type="match status" value="1"/>
</dbReference>
<dbReference type="Gene3D" id="3.30.200.20">
    <property type="entry name" value="Phosphorylase Kinase, domain 1"/>
    <property type="match status" value="1"/>
</dbReference>
<evidence type="ECO:0000313" key="5">
    <source>
        <dbReference type="EMBL" id="KTB45413.1"/>
    </source>
</evidence>
<evidence type="ECO:0000259" key="4">
    <source>
        <dbReference type="PROSITE" id="PS50011"/>
    </source>
</evidence>
<dbReference type="PANTHER" id="PTHR45832">
    <property type="entry name" value="SERINE/THREONINE-PROTEIN KINASE SAMKA-RELATED-RELATED"/>
    <property type="match status" value="1"/>
</dbReference>
<dbReference type="GO" id="GO:0005524">
    <property type="term" value="F:ATP binding"/>
    <property type="evidence" value="ECO:0007669"/>
    <property type="project" value="UniProtKB-KW"/>
</dbReference>
<dbReference type="GO" id="GO:0004672">
    <property type="term" value="F:protein kinase activity"/>
    <property type="evidence" value="ECO:0007669"/>
    <property type="project" value="InterPro"/>
</dbReference>
<gene>
    <name evidence="5" type="ORF">WG66_2012</name>
</gene>
<dbReference type="InterPro" id="IPR011009">
    <property type="entry name" value="Kinase-like_dom_sf"/>
</dbReference>
<dbReference type="InterPro" id="IPR000719">
    <property type="entry name" value="Prot_kinase_dom"/>
</dbReference>
<feature type="domain" description="Protein kinase" evidence="4">
    <location>
        <begin position="259"/>
        <end position="505"/>
    </location>
</feature>
<dbReference type="Proteomes" id="UP000054988">
    <property type="component" value="Unassembled WGS sequence"/>
</dbReference>
<evidence type="ECO:0000256" key="2">
    <source>
        <dbReference type="ARBA" id="ARBA00022741"/>
    </source>
</evidence>
<evidence type="ECO:0000256" key="1">
    <source>
        <dbReference type="ARBA" id="ARBA00008874"/>
    </source>
</evidence>
<evidence type="ECO:0000256" key="3">
    <source>
        <dbReference type="ARBA" id="ARBA00022840"/>
    </source>
</evidence>
<dbReference type="SMART" id="SM00220">
    <property type="entry name" value="S_TKc"/>
    <property type="match status" value="1"/>
</dbReference>
<dbReference type="InterPro" id="IPR051931">
    <property type="entry name" value="PAK3-like"/>
</dbReference>
<proteinExistence type="inferred from homology"/>
<keyword evidence="3" id="KW-0067">ATP-binding</keyword>
<accession>A0A0W0GA67</accession>
<dbReference type="PROSITE" id="PS00108">
    <property type="entry name" value="PROTEIN_KINASE_ST"/>
    <property type="match status" value="1"/>
</dbReference>
<dbReference type="EMBL" id="LATX01000713">
    <property type="protein sequence ID" value="KTB45413.1"/>
    <property type="molecule type" value="Genomic_DNA"/>
</dbReference>
<reference evidence="5 6" key="1">
    <citation type="submission" date="2015-12" db="EMBL/GenBank/DDBJ databases">
        <title>Draft genome sequence of Moniliophthora roreri, the causal agent of frosty pod rot of cacao.</title>
        <authorList>
            <person name="Aime M.C."/>
            <person name="Diaz-Valderrama J.R."/>
            <person name="Kijpornyongpan T."/>
            <person name="Phillips-Mora W."/>
        </authorList>
    </citation>
    <scope>NUCLEOTIDE SEQUENCE [LARGE SCALE GENOMIC DNA]</scope>
    <source>
        <strain evidence="5 6">MCA 2952</strain>
    </source>
</reference>
<dbReference type="AlphaFoldDB" id="A0A0W0GA67"/>
<dbReference type="Pfam" id="PF00069">
    <property type="entry name" value="Pkinase"/>
    <property type="match status" value="2"/>
</dbReference>